<dbReference type="InterPro" id="IPR000863">
    <property type="entry name" value="Sulfotransferase_dom"/>
</dbReference>
<proteinExistence type="predicted"/>
<name>A0ABU0JZC4_9BACL</name>
<evidence type="ECO:0000256" key="2">
    <source>
        <dbReference type="ARBA" id="ARBA00023180"/>
    </source>
</evidence>
<feature type="domain" description="Sulfotransferase" evidence="3">
    <location>
        <begin position="21"/>
        <end position="291"/>
    </location>
</feature>
<evidence type="ECO:0000259" key="3">
    <source>
        <dbReference type="Pfam" id="PF00685"/>
    </source>
</evidence>
<dbReference type="Proteomes" id="UP001226720">
    <property type="component" value="Unassembled WGS sequence"/>
</dbReference>
<dbReference type="InterPro" id="IPR037359">
    <property type="entry name" value="NST/OST"/>
</dbReference>
<organism evidence="4 5">
    <name type="scientific">Guptibacillus hwajinpoensis</name>
    <dbReference type="NCBI Taxonomy" id="208199"/>
    <lineage>
        <taxon>Bacteria</taxon>
        <taxon>Bacillati</taxon>
        <taxon>Bacillota</taxon>
        <taxon>Bacilli</taxon>
        <taxon>Bacillales</taxon>
        <taxon>Guptibacillaceae</taxon>
        <taxon>Guptibacillus</taxon>
    </lineage>
</organism>
<dbReference type="RefSeq" id="WP_301550239.1">
    <property type="nucleotide sequence ID" value="NZ_JAQRMZ010000001.1"/>
</dbReference>
<keyword evidence="5" id="KW-1185">Reference proteome</keyword>
<accession>A0ABU0JZC4</accession>
<evidence type="ECO:0000256" key="1">
    <source>
        <dbReference type="ARBA" id="ARBA00022679"/>
    </source>
</evidence>
<dbReference type="InterPro" id="IPR027417">
    <property type="entry name" value="P-loop_NTPase"/>
</dbReference>
<protein>
    <recommendedName>
        <fullName evidence="3">Sulfotransferase domain-containing protein</fullName>
    </recommendedName>
</protein>
<reference evidence="4" key="1">
    <citation type="submission" date="2023-07" db="EMBL/GenBank/DDBJ databases">
        <title>Genomic Encyclopedia of Type Strains, Phase IV (KMG-IV): sequencing the most valuable type-strain genomes for metagenomic binning, comparative biology and taxonomic classification.</title>
        <authorList>
            <person name="Goeker M."/>
        </authorList>
    </citation>
    <scope>NUCLEOTIDE SEQUENCE [LARGE SCALE GENOMIC DNA]</scope>
    <source>
        <strain evidence="4">JSM 076093</strain>
    </source>
</reference>
<dbReference type="SUPFAM" id="SSF52540">
    <property type="entry name" value="P-loop containing nucleoside triphosphate hydrolases"/>
    <property type="match status" value="1"/>
</dbReference>
<keyword evidence="1" id="KW-0808">Transferase</keyword>
<dbReference type="Pfam" id="PF00685">
    <property type="entry name" value="Sulfotransfer_1"/>
    <property type="match status" value="1"/>
</dbReference>
<dbReference type="EMBL" id="JAUSWM010000002">
    <property type="protein sequence ID" value="MDQ0482436.1"/>
    <property type="molecule type" value="Genomic_DNA"/>
</dbReference>
<gene>
    <name evidence="4" type="ORF">QO000_001405</name>
</gene>
<keyword evidence="2" id="KW-0325">Glycoprotein</keyword>
<comment type="caution">
    <text evidence="4">The sequence shown here is derived from an EMBL/GenBank/DDBJ whole genome shotgun (WGS) entry which is preliminary data.</text>
</comment>
<evidence type="ECO:0000313" key="5">
    <source>
        <dbReference type="Proteomes" id="UP001226720"/>
    </source>
</evidence>
<evidence type="ECO:0000313" key="4">
    <source>
        <dbReference type="EMBL" id="MDQ0482436.1"/>
    </source>
</evidence>
<dbReference type="PANTHER" id="PTHR10605">
    <property type="entry name" value="HEPARAN SULFATE SULFOTRANSFERASE"/>
    <property type="match status" value="1"/>
</dbReference>
<dbReference type="Gene3D" id="3.40.50.300">
    <property type="entry name" value="P-loop containing nucleotide triphosphate hydrolases"/>
    <property type="match status" value="1"/>
</dbReference>
<dbReference type="PANTHER" id="PTHR10605:SF56">
    <property type="entry name" value="BIFUNCTIONAL HEPARAN SULFATE N-DEACETYLASE_N-SULFOTRANSFERASE"/>
    <property type="match status" value="1"/>
</dbReference>
<sequence length="310" mass="36137">MNKNNINLSTVTNTDESKWPNLFIVGAAKAGTTSLYSHLQKHPKILMSNIKEPHFFSDINPMKNQQHNIQVASSEKEYLNLFKSNINYQYLGDASPSYLWDKDVPKRIYQKSARSKIIILLRDPIERAYSHYLMDVREGLQKLPFLEAIHEDFAREEKGWGISHLYIELGLYFDQVKRYIDQFGAEEVKILMFEDFKKNPQNTLAGICEFLNIDYDLFVDTSFNENYNSYAAPKNKLAQNIMGNSIIRRASKKFFPKSIREFVRSNLLLKSTEKPLMEPEAKEYLQNIYLEDVCKLEVLLGKKLPSLKKQ</sequence>
<dbReference type="GeneID" id="301325458"/>